<reference evidence="2" key="2">
    <citation type="submission" date="2022-06" db="UniProtKB">
        <authorList>
            <consortium name="EnsemblMetazoa"/>
        </authorList>
    </citation>
    <scope>IDENTIFICATION</scope>
</reference>
<protein>
    <recommendedName>
        <fullName evidence="1">Mic1 domain-containing protein</fullName>
    </recommendedName>
</protein>
<organism evidence="2 3">
    <name type="scientific">Acyrthosiphon pisum</name>
    <name type="common">Pea aphid</name>
    <dbReference type="NCBI Taxonomy" id="7029"/>
    <lineage>
        <taxon>Eukaryota</taxon>
        <taxon>Metazoa</taxon>
        <taxon>Ecdysozoa</taxon>
        <taxon>Arthropoda</taxon>
        <taxon>Hexapoda</taxon>
        <taxon>Insecta</taxon>
        <taxon>Pterygota</taxon>
        <taxon>Neoptera</taxon>
        <taxon>Paraneoptera</taxon>
        <taxon>Hemiptera</taxon>
        <taxon>Sternorrhyncha</taxon>
        <taxon>Aphidomorpha</taxon>
        <taxon>Aphidoidea</taxon>
        <taxon>Aphididae</taxon>
        <taxon>Macrosiphini</taxon>
        <taxon>Acyrthosiphon</taxon>
    </lineage>
</organism>
<accession>A0A8R1W6K6</accession>
<feature type="domain" description="Mic1" evidence="1">
    <location>
        <begin position="13"/>
        <end position="254"/>
    </location>
</feature>
<dbReference type="Proteomes" id="UP000007819">
    <property type="component" value="Chromosome X"/>
</dbReference>
<proteinExistence type="predicted"/>
<sequence length="261" mass="30511">MDKCSLIDFLLLRPKSKDITLEVLQHMILQKRSNLIEIGNVFDHLNIVYKKHLNNHIMNTSPLPNDYMIVAESLQCKVVIEQLDVYMHVFVKLVDKLENTKDDKKFTVSILVEYIRSLTDNKITIEHFLYELLINCLVINKMYYQLHQMVQYHIVIDSKPLACLLLSLESLYSPAHQMALDMLHRLNTAHEEIVEVLLSKKQVIPSMRYMSKHNMLDHSTYRKLTEIAISTDNSKILHSTKEEFVQRKVTSNDELDTNTKG</sequence>
<dbReference type="InterPro" id="IPR009755">
    <property type="entry name" value="RMC1_C"/>
</dbReference>
<dbReference type="EnsemblMetazoa" id="XM_003246062.4">
    <property type="protein sequence ID" value="XP_003246110.2"/>
    <property type="gene ID" value="LOC100571242"/>
</dbReference>
<dbReference type="GeneID" id="100571242"/>
<dbReference type="PANTHER" id="PTHR12897:SF4">
    <property type="entry name" value="REGULATOR OF MON1-CCZ1 COMPLEX"/>
    <property type="match status" value="1"/>
</dbReference>
<dbReference type="AlphaFoldDB" id="A0A8R1W6K6"/>
<evidence type="ECO:0000259" key="1">
    <source>
        <dbReference type="Pfam" id="PF07035"/>
    </source>
</evidence>
<dbReference type="PANTHER" id="PTHR12897">
    <property type="entry name" value="COLON CANCER-ASSOCIATED PROTEIN MIC1"/>
    <property type="match status" value="1"/>
</dbReference>
<dbReference type="GO" id="GO:0010506">
    <property type="term" value="P:regulation of autophagy"/>
    <property type="evidence" value="ECO:0007669"/>
    <property type="project" value="InterPro"/>
</dbReference>
<evidence type="ECO:0000313" key="2">
    <source>
        <dbReference type="EnsemblMetazoa" id="XP_003246110.2"/>
    </source>
</evidence>
<dbReference type="GO" id="GO:0031902">
    <property type="term" value="C:late endosome membrane"/>
    <property type="evidence" value="ECO:0007669"/>
    <property type="project" value="TreeGrafter"/>
</dbReference>
<dbReference type="RefSeq" id="XP_003246110.2">
    <property type="nucleotide sequence ID" value="XM_003246062.4"/>
</dbReference>
<dbReference type="GO" id="GO:0035658">
    <property type="term" value="C:Mon1-Ccz1 complex"/>
    <property type="evidence" value="ECO:0007669"/>
    <property type="project" value="InterPro"/>
</dbReference>
<name>A0A8R1W6K6_ACYPI</name>
<dbReference type="OrthoDB" id="26384at2759"/>
<dbReference type="Pfam" id="PF07035">
    <property type="entry name" value="RMC1_C"/>
    <property type="match status" value="1"/>
</dbReference>
<dbReference type="KEGG" id="api:100571242"/>
<reference evidence="3" key="1">
    <citation type="submission" date="2010-06" db="EMBL/GenBank/DDBJ databases">
        <authorList>
            <person name="Jiang H."/>
            <person name="Abraham K."/>
            <person name="Ali S."/>
            <person name="Alsbrooks S.L."/>
            <person name="Anim B.N."/>
            <person name="Anosike U.S."/>
            <person name="Attaway T."/>
            <person name="Bandaranaike D.P."/>
            <person name="Battles P.K."/>
            <person name="Bell S.N."/>
            <person name="Bell A.V."/>
            <person name="Beltran B."/>
            <person name="Bickham C."/>
            <person name="Bustamante Y."/>
            <person name="Caleb T."/>
            <person name="Canada A."/>
            <person name="Cardenas V."/>
            <person name="Carter K."/>
            <person name="Chacko J."/>
            <person name="Chandrabose M.N."/>
            <person name="Chavez D."/>
            <person name="Chavez A."/>
            <person name="Chen L."/>
            <person name="Chu H.-S."/>
            <person name="Claassen K.J."/>
            <person name="Cockrell R."/>
            <person name="Collins M."/>
            <person name="Cooper J.A."/>
            <person name="Cree A."/>
            <person name="Curry S.M."/>
            <person name="Da Y."/>
            <person name="Dao M.D."/>
            <person name="Das B."/>
            <person name="Davila M.-L."/>
            <person name="Davy-Carroll L."/>
            <person name="Denson S."/>
            <person name="Dinh H."/>
            <person name="Ebong V.E."/>
            <person name="Edwards J.R."/>
            <person name="Egan A."/>
            <person name="El-Daye J."/>
            <person name="Escobedo L."/>
            <person name="Fernandez S."/>
            <person name="Fernando P.R."/>
            <person name="Flagg N."/>
            <person name="Forbes L.D."/>
            <person name="Fowler R.G."/>
            <person name="Fu Q."/>
            <person name="Gabisi R.A."/>
            <person name="Ganer J."/>
            <person name="Garbino Pronczuk A."/>
            <person name="Garcia R.M."/>
            <person name="Garner T."/>
            <person name="Garrett T.E."/>
            <person name="Gonzalez D.A."/>
            <person name="Hamid H."/>
            <person name="Hawkins E.S."/>
            <person name="Hirani K."/>
            <person name="Hogues M.E."/>
            <person name="Hollins B."/>
            <person name="Hsiao C.-H."/>
            <person name="Jabil R."/>
            <person name="James M.L."/>
            <person name="Jhangiani S.N."/>
            <person name="Johnson B."/>
            <person name="Johnson Q."/>
            <person name="Joshi V."/>
            <person name="Kalu J.B."/>
            <person name="Kam C."/>
            <person name="Kashfia A."/>
            <person name="Keebler J."/>
            <person name="Kisamo H."/>
            <person name="Kovar C.L."/>
            <person name="Lago L.A."/>
            <person name="Lai C.-Y."/>
            <person name="Laidlaw J."/>
            <person name="Lara F."/>
            <person name="Le T.-K."/>
            <person name="Lee S.L."/>
            <person name="Legall F.H."/>
            <person name="Lemon S.J."/>
            <person name="Lewis L.R."/>
            <person name="Li B."/>
            <person name="Liu Y."/>
            <person name="Liu Y.-S."/>
            <person name="Lopez J."/>
            <person name="Lozado R.J."/>
            <person name="Lu J."/>
            <person name="Madu R.C."/>
            <person name="Maheshwari M."/>
            <person name="Maheshwari R."/>
            <person name="Malloy K."/>
            <person name="Martinez E."/>
            <person name="Mathew T."/>
            <person name="Mercado I.C."/>
            <person name="Mercado C."/>
            <person name="Meyer B."/>
            <person name="Montgomery K."/>
            <person name="Morgan M.B."/>
            <person name="Munidasa M."/>
            <person name="Nazareth L.V."/>
            <person name="Nelson J."/>
            <person name="Ng B.M."/>
            <person name="Nguyen N.B."/>
            <person name="Nguyen P.Q."/>
            <person name="Nguyen T."/>
            <person name="Obregon M."/>
            <person name="Okwuonu G.O."/>
            <person name="Onwere C.G."/>
            <person name="Orozco G."/>
            <person name="Parra A."/>
            <person name="Patel S."/>
            <person name="Patil S."/>
            <person name="Perez A."/>
            <person name="Perez Y."/>
            <person name="Pham C."/>
            <person name="Primus E.L."/>
            <person name="Pu L.-L."/>
            <person name="Puazo M."/>
            <person name="Qin X."/>
            <person name="Quiroz J.B."/>
            <person name="Reese J."/>
            <person name="Richards S."/>
            <person name="Rives C.M."/>
            <person name="Robberts R."/>
            <person name="Ruiz S.J."/>
            <person name="Ruiz M.J."/>
            <person name="Santibanez J."/>
            <person name="Schneider B.W."/>
            <person name="Sisson I."/>
            <person name="Smith M."/>
            <person name="Sodergren E."/>
            <person name="Song X.-Z."/>
            <person name="Song B.B."/>
            <person name="Summersgill H."/>
            <person name="Thelus R."/>
            <person name="Thornton R.D."/>
            <person name="Trejos Z.Y."/>
            <person name="Usmani K."/>
            <person name="Vattathil S."/>
            <person name="Villasana D."/>
            <person name="Walker D.L."/>
            <person name="Wang S."/>
            <person name="Wang K."/>
            <person name="White C.S."/>
            <person name="Williams A.C."/>
            <person name="Williamson J."/>
            <person name="Wilson K."/>
            <person name="Woghiren I.O."/>
            <person name="Woodworth J.R."/>
            <person name="Worley K.C."/>
            <person name="Wright R.A."/>
            <person name="Wu W."/>
            <person name="Young L."/>
            <person name="Zhang L."/>
            <person name="Zhang J."/>
            <person name="Zhu Y."/>
            <person name="Muzny D.M."/>
            <person name="Weinstock G."/>
            <person name="Gibbs R.A."/>
        </authorList>
    </citation>
    <scope>NUCLEOTIDE SEQUENCE [LARGE SCALE GENOMIC DNA]</scope>
    <source>
        <strain evidence="3">LSR1</strain>
    </source>
</reference>
<evidence type="ECO:0000313" key="3">
    <source>
        <dbReference type="Proteomes" id="UP000007819"/>
    </source>
</evidence>
<dbReference type="InterPro" id="IPR040371">
    <property type="entry name" value="RMC1"/>
</dbReference>
<dbReference type="GO" id="GO:0005765">
    <property type="term" value="C:lysosomal membrane"/>
    <property type="evidence" value="ECO:0007669"/>
    <property type="project" value="TreeGrafter"/>
</dbReference>
<keyword evidence="3" id="KW-1185">Reference proteome</keyword>